<feature type="domain" description="Thioredoxin" evidence="3">
    <location>
        <begin position="27"/>
        <end position="185"/>
    </location>
</feature>
<evidence type="ECO:0000256" key="2">
    <source>
        <dbReference type="ARBA" id="ARBA00022748"/>
    </source>
</evidence>
<comment type="subcellular location">
    <subcellularLocation>
        <location evidence="1">Cell envelope</location>
    </subcellularLocation>
</comment>
<evidence type="ECO:0000313" key="5">
    <source>
        <dbReference type="Proteomes" id="UP001597075"/>
    </source>
</evidence>
<dbReference type="AlphaFoldDB" id="A0ABD6CXC7"/>
<sequence>MSDENERSLGRRHLLAGLAGTGLLGAGLVGAGVTDVGLGGGTNSRLPVDVTTLDAPGSTAGTRQVPADGTPTVIDCFATWCGPCVEQMDALGTVHDRYADRVAFVSVTNERLGGGLTRSDLRSWWRDHDGRWTLGHDPAGDLLAALGASGLPFLAVTDGTGDVVWTHGGVASVETLDSQVAAALR</sequence>
<organism evidence="4 5">
    <name type="scientific">Haloplanus ruber</name>
    <dbReference type="NCBI Taxonomy" id="869892"/>
    <lineage>
        <taxon>Archaea</taxon>
        <taxon>Methanobacteriati</taxon>
        <taxon>Methanobacteriota</taxon>
        <taxon>Stenosarchaea group</taxon>
        <taxon>Halobacteria</taxon>
        <taxon>Halobacteriales</taxon>
        <taxon>Haloferacaceae</taxon>
        <taxon>Haloplanus</taxon>
    </lineage>
</organism>
<dbReference type="PROSITE" id="PS51352">
    <property type="entry name" value="THIOREDOXIN_2"/>
    <property type="match status" value="1"/>
</dbReference>
<dbReference type="PANTHER" id="PTHR42852:SF17">
    <property type="entry name" value="THIOREDOXIN-LIKE PROTEIN HI_1115"/>
    <property type="match status" value="1"/>
</dbReference>
<dbReference type="SUPFAM" id="SSF52833">
    <property type="entry name" value="Thioredoxin-like"/>
    <property type="match status" value="1"/>
</dbReference>
<dbReference type="GO" id="GO:0017004">
    <property type="term" value="P:cytochrome complex assembly"/>
    <property type="evidence" value="ECO:0007669"/>
    <property type="project" value="UniProtKB-KW"/>
</dbReference>
<reference evidence="4 5" key="1">
    <citation type="journal article" date="2019" name="Int. J. Syst. Evol. Microbiol.">
        <title>The Global Catalogue of Microorganisms (GCM) 10K type strain sequencing project: providing services to taxonomists for standard genome sequencing and annotation.</title>
        <authorList>
            <consortium name="The Broad Institute Genomics Platform"/>
            <consortium name="The Broad Institute Genome Sequencing Center for Infectious Disease"/>
            <person name="Wu L."/>
            <person name="Ma J."/>
        </authorList>
    </citation>
    <scope>NUCLEOTIDE SEQUENCE [LARGE SCALE GENOMIC DNA]</scope>
    <source>
        <strain evidence="4 5">CGMCC 1.10594</strain>
    </source>
</reference>
<dbReference type="EMBL" id="JBHUDL010000010">
    <property type="protein sequence ID" value="MFD1633799.1"/>
    <property type="molecule type" value="Genomic_DNA"/>
</dbReference>
<keyword evidence="2" id="KW-0201">Cytochrome c-type biogenesis</keyword>
<dbReference type="Gene3D" id="3.40.30.10">
    <property type="entry name" value="Glutaredoxin"/>
    <property type="match status" value="1"/>
</dbReference>
<dbReference type="InterPro" id="IPR013766">
    <property type="entry name" value="Thioredoxin_domain"/>
</dbReference>
<dbReference type="Proteomes" id="UP001597075">
    <property type="component" value="Unassembled WGS sequence"/>
</dbReference>
<dbReference type="InterPro" id="IPR050553">
    <property type="entry name" value="Thioredoxin_ResA/DsbE_sf"/>
</dbReference>
<name>A0ABD6CXC7_9EURY</name>
<dbReference type="InterPro" id="IPR036249">
    <property type="entry name" value="Thioredoxin-like_sf"/>
</dbReference>
<evidence type="ECO:0000259" key="3">
    <source>
        <dbReference type="PROSITE" id="PS51352"/>
    </source>
</evidence>
<evidence type="ECO:0000313" key="4">
    <source>
        <dbReference type="EMBL" id="MFD1633799.1"/>
    </source>
</evidence>
<gene>
    <name evidence="4" type="ORF">ACFSBJ_08645</name>
</gene>
<dbReference type="RefSeq" id="WP_256404067.1">
    <property type="nucleotide sequence ID" value="NZ_CP187151.1"/>
</dbReference>
<dbReference type="InterPro" id="IPR017937">
    <property type="entry name" value="Thioredoxin_CS"/>
</dbReference>
<dbReference type="CDD" id="cd02966">
    <property type="entry name" value="TlpA_like_family"/>
    <property type="match status" value="1"/>
</dbReference>
<comment type="caution">
    <text evidence="4">The sequence shown here is derived from an EMBL/GenBank/DDBJ whole genome shotgun (WGS) entry which is preliminary data.</text>
</comment>
<accession>A0ABD6CXC7</accession>
<protein>
    <submittedName>
        <fullName evidence="4">TlpA family protein disulfide reductase</fullName>
    </submittedName>
</protein>
<dbReference type="PROSITE" id="PS00194">
    <property type="entry name" value="THIOREDOXIN_1"/>
    <property type="match status" value="1"/>
</dbReference>
<dbReference type="InterPro" id="IPR013740">
    <property type="entry name" value="Redoxin"/>
</dbReference>
<dbReference type="Pfam" id="PF08534">
    <property type="entry name" value="Redoxin"/>
    <property type="match status" value="1"/>
</dbReference>
<dbReference type="PANTHER" id="PTHR42852">
    <property type="entry name" value="THIOL:DISULFIDE INTERCHANGE PROTEIN DSBE"/>
    <property type="match status" value="1"/>
</dbReference>
<keyword evidence="5" id="KW-1185">Reference proteome</keyword>
<proteinExistence type="predicted"/>
<evidence type="ECO:0000256" key="1">
    <source>
        <dbReference type="ARBA" id="ARBA00004196"/>
    </source>
</evidence>